<feature type="domain" description="HTH marR-type" evidence="1">
    <location>
        <begin position="40"/>
        <end position="173"/>
    </location>
</feature>
<gene>
    <name evidence="2" type="ORF">D2V17_15085</name>
</gene>
<dbReference type="InterPro" id="IPR039422">
    <property type="entry name" value="MarR/SlyA-like"/>
</dbReference>
<evidence type="ECO:0000313" key="2">
    <source>
        <dbReference type="EMBL" id="RIV82635.1"/>
    </source>
</evidence>
<dbReference type="PRINTS" id="PR00598">
    <property type="entry name" value="HTHMARR"/>
</dbReference>
<dbReference type="PANTHER" id="PTHR33164">
    <property type="entry name" value="TRANSCRIPTIONAL REGULATOR, MARR FAMILY"/>
    <property type="match status" value="1"/>
</dbReference>
<dbReference type="GO" id="GO:0006950">
    <property type="term" value="P:response to stress"/>
    <property type="evidence" value="ECO:0007669"/>
    <property type="project" value="TreeGrafter"/>
</dbReference>
<dbReference type="Pfam" id="PF12802">
    <property type="entry name" value="MarR_2"/>
    <property type="match status" value="1"/>
</dbReference>
<evidence type="ECO:0000313" key="3">
    <source>
        <dbReference type="Proteomes" id="UP000265366"/>
    </source>
</evidence>
<comment type="caution">
    <text evidence="2">The sequence shown here is derived from an EMBL/GenBank/DDBJ whole genome shotgun (WGS) entry which is preliminary data.</text>
</comment>
<proteinExistence type="predicted"/>
<protein>
    <submittedName>
        <fullName evidence="2">MarR family transcriptional regulator</fullName>
    </submittedName>
</protein>
<accession>A0A3A1P3J7</accession>
<dbReference type="AlphaFoldDB" id="A0A3A1P3J7"/>
<dbReference type="InterPro" id="IPR036390">
    <property type="entry name" value="WH_DNA-bd_sf"/>
</dbReference>
<dbReference type="Gene3D" id="1.10.10.10">
    <property type="entry name" value="Winged helix-like DNA-binding domain superfamily/Winged helix DNA-binding domain"/>
    <property type="match status" value="1"/>
</dbReference>
<dbReference type="OrthoDB" id="511972at2"/>
<keyword evidence="3" id="KW-1185">Reference proteome</keyword>
<reference evidence="2 3" key="1">
    <citation type="submission" date="2018-08" db="EMBL/GenBank/DDBJ databases">
        <title>Erythrobacter zhengii sp.nov., a bacterium isolated from deep-sea sediment.</title>
        <authorList>
            <person name="Fang C."/>
            <person name="Wu Y.-H."/>
            <person name="Sun C."/>
            <person name="Wang H."/>
            <person name="Cheng H."/>
            <person name="Meng F.-X."/>
            <person name="Wang C.-S."/>
            <person name="Xu X.-W."/>
        </authorList>
    </citation>
    <scope>NUCLEOTIDE SEQUENCE [LARGE SCALE GENOMIC DNA]</scope>
    <source>
        <strain evidence="2 3">CCTCC AB 2015396</strain>
    </source>
</reference>
<dbReference type="EMBL" id="QXFM01000117">
    <property type="protein sequence ID" value="RIV82635.1"/>
    <property type="molecule type" value="Genomic_DNA"/>
</dbReference>
<dbReference type="PROSITE" id="PS50995">
    <property type="entry name" value="HTH_MARR_2"/>
    <property type="match status" value="1"/>
</dbReference>
<dbReference type="InterPro" id="IPR000835">
    <property type="entry name" value="HTH_MarR-typ"/>
</dbReference>
<name>A0A3A1P3J7_9SPHN</name>
<organism evidence="2 3">
    <name type="scientific">Aurantiacibacter xanthus</name>
    <dbReference type="NCBI Taxonomy" id="1784712"/>
    <lineage>
        <taxon>Bacteria</taxon>
        <taxon>Pseudomonadati</taxon>
        <taxon>Pseudomonadota</taxon>
        <taxon>Alphaproteobacteria</taxon>
        <taxon>Sphingomonadales</taxon>
        <taxon>Erythrobacteraceae</taxon>
        <taxon>Aurantiacibacter</taxon>
    </lineage>
</organism>
<sequence>MCLRPLCAAAGRGYACCLCQERPLTDDSQQGGVQRLKSFRNFMTFKLHMLGGHSERFAERYYRNLFGLSLTECRIIGITGSLDVVTFKDVCSMAHLEKSYASRIINRLVEAGLIEKKENEKDQRSIIISLTESGRELHSQLHAASDVLNASLLSVLSPEQRDSFIACLDLLHDHLNVMEADGDGPEAEWRKYKEKPVAASRSGRSQKVAIDREAVRQLHDMLGQLMRSS</sequence>
<dbReference type="GO" id="GO:0003700">
    <property type="term" value="F:DNA-binding transcription factor activity"/>
    <property type="evidence" value="ECO:0007669"/>
    <property type="project" value="InterPro"/>
</dbReference>
<dbReference type="SMART" id="SM00347">
    <property type="entry name" value="HTH_MARR"/>
    <property type="match status" value="1"/>
</dbReference>
<dbReference type="PANTHER" id="PTHR33164:SF57">
    <property type="entry name" value="MARR-FAMILY TRANSCRIPTIONAL REGULATOR"/>
    <property type="match status" value="1"/>
</dbReference>
<dbReference type="InterPro" id="IPR036388">
    <property type="entry name" value="WH-like_DNA-bd_sf"/>
</dbReference>
<dbReference type="Proteomes" id="UP000265366">
    <property type="component" value="Unassembled WGS sequence"/>
</dbReference>
<evidence type="ECO:0000259" key="1">
    <source>
        <dbReference type="PROSITE" id="PS50995"/>
    </source>
</evidence>
<dbReference type="SUPFAM" id="SSF46785">
    <property type="entry name" value="Winged helix' DNA-binding domain"/>
    <property type="match status" value="1"/>
</dbReference>